<organism evidence="2 3">
    <name type="scientific">Rhodopseudomonas telluris</name>
    <dbReference type="NCBI Taxonomy" id="644215"/>
    <lineage>
        <taxon>Bacteria</taxon>
        <taxon>Pseudomonadati</taxon>
        <taxon>Pseudomonadota</taxon>
        <taxon>Alphaproteobacteria</taxon>
        <taxon>Hyphomicrobiales</taxon>
        <taxon>Nitrobacteraceae</taxon>
        <taxon>Rhodopseudomonas</taxon>
    </lineage>
</organism>
<reference evidence="2 3" key="1">
    <citation type="submission" date="2024-09" db="EMBL/GenBank/DDBJ databases">
        <authorList>
            <person name="Sun Q."/>
            <person name="Mori K."/>
        </authorList>
    </citation>
    <scope>NUCLEOTIDE SEQUENCE [LARGE SCALE GENOMIC DNA]</scope>
    <source>
        <strain evidence="2 3">KCTC 23279</strain>
    </source>
</reference>
<comment type="caution">
    <text evidence="2">The sequence shown here is derived from an EMBL/GenBank/DDBJ whole genome shotgun (WGS) entry which is preliminary data.</text>
</comment>
<dbReference type="EMBL" id="JBHLWM010000012">
    <property type="protein sequence ID" value="MFC0243813.1"/>
    <property type="molecule type" value="Genomic_DNA"/>
</dbReference>
<dbReference type="Proteomes" id="UP001589775">
    <property type="component" value="Unassembled WGS sequence"/>
</dbReference>
<accession>A0ABV6F075</accession>
<evidence type="ECO:0000313" key="2">
    <source>
        <dbReference type="EMBL" id="MFC0243813.1"/>
    </source>
</evidence>
<evidence type="ECO:0000256" key="1">
    <source>
        <dbReference type="SAM" id="MobiDB-lite"/>
    </source>
</evidence>
<proteinExistence type="predicted"/>
<keyword evidence="3" id="KW-1185">Reference proteome</keyword>
<dbReference type="RefSeq" id="WP_378393152.1">
    <property type="nucleotide sequence ID" value="NZ_JBHLWM010000012.1"/>
</dbReference>
<sequence length="62" mass="6510">MKSIRRSSFSKLLADKVAGTVSPPPGHRKAFALPSAAPQARAAIDPGGMPVAPARSRIDFRP</sequence>
<feature type="region of interest" description="Disordered" evidence="1">
    <location>
        <begin position="41"/>
        <end position="62"/>
    </location>
</feature>
<protein>
    <submittedName>
        <fullName evidence="2">Uncharacterized protein</fullName>
    </submittedName>
</protein>
<evidence type="ECO:0000313" key="3">
    <source>
        <dbReference type="Proteomes" id="UP001589775"/>
    </source>
</evidence>
<gene>
    <name evidence="2" type="ORF">ACFFJ6_25250</name>
</gene>
<name>A0ABV6F075_9BRAD</name>